<organism evidence="1">
    <name type="scientific">Oryza glumipatula</name>
    <dbReference type="NCBI Taxonomy" id="40148"/>
    <lineage>
        <taxon>Eukaryota</taxon>
        <taxon>Viridiplantae</taxon>
        <taxon>Streptophyta</taxon>
        <taxon>Embryophyta</taxon>
        <taxon>Tracheophyta</taxon>
        <taxon>Spermatophyta</taxon>
        <taxon>Magnoliopsida</taxon>
        <taxon>Liliopsida</taxon>
        <taxon>Poales</taxon>
        <taxon>Poaceae</taxon>
        <taxon>BOP clade</taxon>
        <taxon>Oryzoideae</taxon>
        <taxon>Oryzeae</taxon>
        <taxon>Oryzinae</taxon>
        <taxon>Oryza</taxon>
    </lineage>
</organism>
<dbReference type="Gramene" id="OGLUM08G03200.1">
    <property type="protein sequence ID" value="OGLUM08G03200.1"/>
    <property type="gene ID" value="OGLUM08G03200"/>
</dbReference>
<dbReference type="HOGENOM" id="CLU_3437726_0_0_1"/>
<sequence length="11" mass="1367">MPGHRLASRRW</sequence>
<dbReference type="EnsemblPlants" id="OGLUM08G03200.1">
    <property type="protein sequence ID" value="OGLUM08G03200.1"/>
    <property type="gene ID" value="OGLUM08G03200"/>
</dbReference>
<accession>A0A0E0AQX7</accession>
<dbReference type="Proteomes" id="UP000026961">
    <property type="component" value="Chromosome 8"/>
</dbReference>
<protein>
    <submittedName>
        <fullName evidence="1">Uncharacterized protein</fullName>
    </submittedName>
</protein>
<name>A0A0E0AQX7_9ORYZ</name>
<evidence type="ECO:0000313" key="1">
    <source>
        <dbReference type="EnsemblPlants" id="OGLUM08G03200.1"/>
    </source>
</evidence>
<reference evidence="1" key="2">
    <citation type="submission" date="2018-05" db="EMBL/GenBank/DDBJ databases">
        <title>OgluRS3 (Oryza glumaepatula Reference Sequence Version 3).</title>
        <authorList>
            <person name="Zhang J."/>
            <person name="Kudrna D."/>
            <person name="Lee S."/>
            <person name="Talag J."/>
            <person name="Welchert J."/>
            <person name="Wing R.A."/>
        </authorList>
    </citation>
    <scope>NUCLEOTIDE SEQUENCE [LARGE SCALE GENOMIC DNA]</scope>
</reference>
<evidence type="ECO:0000313" key="2">
    <source>
        <dbReference type="Proteomes" id="UP000026961"/>
    </source>
</evidence>
<proteinExistence type="predicted"/>
<keyword evidence="2" id="KW-1185">Reference proteome</keyword>
<reference evidence="1" key="1">
    <citation type="submission" date="2015-04" db="UniProtKB">
        <authorList>
            <consortium name="EnsemblPlants"/>
        </authorList>
    </citation>
    <scope>IDENTIFICATION</scope>
</reference>